<organism evidence="4 5">
    <name type="scientific">Ideonella livida</name>
    <dbReference type="NCBI Taxonomy" id="2707176"/>
    <lineage>
        <taxon>Bacteria</taxon>
        <taxon>Pseudomonadati</taxon>
        <taxon>Pseudomonadota</taxon>
        <taxon>Betaproteobacteria</taxon>
        <taxon>Burkholderiales</taxon>
        <taxon>Sphaerotilaceae</taxon>
        <taxon>Ideonella</taxon>
    </lineage>
</organism>
<keyword evidence="1" id="KW-0175">Coiled coil</keyword>
<feature type="region of interest" description="Disordered" evidence="2">
    <location>
        <begin position="611"/>
        <end position="634"/>
    </location>
</feature>
<dbReference type="GO" id="GO:0006302">
    <property type="term" value="P:double-strand break repair"/>
    <property type="evidence" value="ECO:0007669"/>
    <property type="project" value="InterPro"/>
</dbReference>
<evidence type="ECO:0000313" key="5">
    <source>
        <dbReference type="Proteomes" id="UP000484255"/>
    </source>
</evidence>
<protein>
    <submittedName>
        <fullName evidence="4">AAA family ATPase</fullName>
    </submittedName>
</protein>
<evidence type="ECO:0000259" key="3">
    <source>
        <dbReference type="Pfam" id="PF13476"/>
    </source>
</evidence>
<dbReference type="Gene3D" id="3.40.50.300">
    <property type="entry name" value="P-loop containing nucleotide triphosphate hydrolases"/>
    <property type="match status" value="2"/>
</dbReference>
<proteinExistence type="predicted"/>
<sequence>MTHAALHLTHLRVEQLRQFRQALVLDGLAPGLNLITGPNEAGKSTLVRALRAAFFERHRSSSVEDLRPWGDSAATPTVSLGFDFAGRRHSLTKAFLGRKRCDLRVQPLQEGAGLPLALEGAEAEDHLAQLFGFQFAGRGESRPEHWGIPGLLWVEQGSGQELRGPAQAAREHLQQALQGLSAAPVQEEAAARWGAPLASSRGDALLAQFTAQRAELLTATGRPRAALADALAEQQRLQAEVQTLDERIRQYRQQVDELDRLQREAAHDALNPPDAPLRAQRQQVQAALQALEARQAALAADAQRLAAAQAGQALRQQQLQAWQQQLEEARRRQDRWTVLAQQLATAQAALGPAESALAAAAHDVARAQAQGRALRLQARRLALQQQGQQAEAEARRLAQAVQAAEQADAELARLGQRLAALPLPSGGLAVLQQAERRLAQARWQCEAAATQVDFDLFPGVELPWRQDGGSEAWRGQGSRHLSAPGTLALPGLGQLVLRPGGADLAARRQALAEADAALAALLQPLGLQTVAQAQARQAEHQALAQEQALARQALALHAPEGLAALQAQRARAQAAAQAAALALQSPDGTLTEVPTQTVPASDLSTLSLDEAEAREEQARQAERQARDGLAAAQQALAQARSQHQQAGEEARVAQACVDDPAWQDRRRQTQADWLAGQTEVEALDARLQQARAALQAAAPDFLRQDLERLGRSLQQLEQAATARAQRLLQLQAALEQAGALGLEELRDQRAAEAAAAGRRADELQRRAQALDLLCQRLQAHRQAALDRLQAPLQQRLQHYLPLLYPAARLELDAALTPAALRRPGDAATARLEQLSFGAREQLGLLSRLAYADLLREAGRPTLILLDDALVHSDAQRLEAMKRVLFDAAQRHQVLLFTCHPAHWRDLGVAARALPSPG</sequence>
<dbReference type="RefSeq" id="WP_163459685.1">
    <property type="nucleotide sequence ID" value="NZ_JAAGOH010000042.1"/>
</dbReference>
<dbReference type="Pfam" id="PF13476">
    <property type="entry name" value="AAA_23"/>
    <property type="match status" value="1"/>
</dbReference>
<feature type="compositionally biased region" description="Basic and acidic residues" evidence="2">
    <location>
        <begin position="614"/>
        <end position="626"/>
    </location>
</feature>
<gene>
    <name evidence="4" type="ORF">G3A44_20930</name>
</gene>
<comment type="caution">
    <text evidence="4">The sequence shown here is derived from an EMBL/GenBank/DDBJ whole genome shotgun (WGS) entry which is preliminary data.</text>
</comment>
<dbReference type="AlphaFoldDB" id="A0A7C9TLP6"/>
<dbReference type="Proteomes" id="UP000484255">
    <property type="component" value="Unassembled WGS sequence"/>
</dbReference>
<feature type="coiled-coil region" evidence="1">
    <location>
        <begin position="227"/>
        <end position="339"/>
    </location>
</feature>
<accession>A0A7C9TLP6</accession>
<dbReference type="GO" id="GO:0016887">
    <property type="term" value="F:ATP hydrolysis activity"/>
    <property type="evidence" value="ECO:0007669"/>
    <property type="project" value="InterPro"/>
</dbReference>
<dbReference type="SUPFAM" id="SSF52540">
    <property type="entry name" value="P-loop containing nucleoside triphosphate hydrolases"/>
    <property type="match status" value="1"/>
</dbReference>
<evidence type="ECO:0000256" key="1">
    <source>
        <dbReference type="SAM" id="Coils"/>
    </source>
</evidence>
<dbReference type="EMBL" id="JAAGOH010000042">
    <property type="protein sequence ID" value="NDY93659.1"/>
    <property type="molecule type" value="Genomic_DNA"/>
</dbReference>
<name>A0A7C9TLP6_9BURK</name>
<evidence type="ECO:0000313" key="4">
    <source>
        <dbReference type="EMBL" id="NDY93659.1"/>
    </source>
</evidence>
<reference evidence="4 5" key="1">
    <citation type="submission" date="2020-02" db="EMBL/GenBank/DDBJ databases">
        <title>Ideonella bacterium strain TBM-1.</title>
        <authorList>
            <person name="Chen W.-M."/>
        </authorList>
    </citation>
    <scope>NUCLEOTIDE SEQUENCE [LARGE SCALE GENOMIC DNA]</scope>
    <source>
        <strain evidence="4 5">TBM-1</strain>
    </source>
</reference>
<dbReference type="InterPro" id="IPR038729">
    <property type="entry name" value="Rad50/SbcC_AAA"/>
</dbReference>
<dbReference type="PANTHER" id="PTHR41259">
    <property type="entry name" value="DOUBLE-STRAND BREAK REPAIR RAD50 ATPASE, PUTATIVE-RELATED"/>
    <property type="match status" value="1"/>
</dbReference>
<keyword evidence="5" id="KW-1185">Reference proteome</keyword>
<dbReference type="PANTHER" id="PTHR41259:SF1">
    <property type="entry name" value="DOUBLE-STRAND BREAK REPAIR RAD50 ATPASE, PUTATIVE-RELATED"/>
    <property type="match status" value="1"/>
</dbReference>
<evidence type="ECO:0000256" key="2">
    <source>
        <dbReference type="SAM" id="MobiDB-lite"/>
    </source>
</evidence>
<feature type="domain" description="Rad50/SbcC-type AAA" evidence="3">
    <location>
        <begin position="11"/>
        <end position="63"/>
    </location>
</feature>
<dbReference type="InterPro" id="IPR027417">
    <property type="entry name" value="P-loop_NTPase"/>
</dbReference>
<feature type="coiled-coil region" evidence="1">
    <location>
        <begin position="366"/>
        <end position="451"/>
    </location>
</feature>